<dbReference type="RefSeq" id="WP_022934963.1">
    <property type="nucleotide sequence ID" value="NZ_CP007154.1"/>
</dbReference>
<dbReference type="PATRIC" id="fig|743966.3.peg.152"/>
<dbReference type="Pfam" id="PF06271">
    <property type="entry name" value="RDD"/>
    <property type="match status" value="1"/>
</dbReference>
<comment type="subcellular location">
    <subcellularLocation>
        <location evidence="1">Membrane</location>
        <topology evidence="1">Multi-pass membrane protein</topology>
    </subcellularLocation>
</comment>
<keyword evidence="8" id="KW-1185">Reference proteome</keyword>
<evidence type="ECO:0000256" key="1">
    <source>
        <dbReference type="ARBA" id="ARBA00004141"/>
    </source>
</evidence>
<proteinExistence type="predicted"/>
<evidence type="ECO:0000256" key="3">
    <source>
        <dbReference type="ARBA" id="ARBA00022989"/>
    </source>
</evidence>
<dbReference type="KEGG" id="mbc:MYB_00770"/>
<accession>W5USS9</accession>
<dbReference type="GO" id="GO:0016020">
    <property type="term" value="C:membrane"/>
    <property type="evidence" value="ECO:0007669"/>
    <property type="project" value="UniProtKB-SubCell"/>
</dbReference>
<dbReference type="EMBL" id="CP007154">
    <property type="protein sequence ID" value="AHH45166.1"/>
    <property type="molecule type" value="Genomic_DNA"/>
</dbReference>
<organism evidence="7 8">
    <name type="scientific">Mesomycoplasma bovoculi M165/69</name>
    <dbReference type="NCBI Taxonomy" id="743966"/>
    <lineage>
        <taxon>Bacteria</taxon>
        <taxon>Bacillati</taxon>
        <taxon>Mycoplasmatota</taxon>
        <taxon>Mycoplasmoidales</taxon>
        <taxon>Metamycoplasmataceae</taxon>
        <taxon>Mesomycoplasma</taxon>
    </lineage>
</organism>
<dbReference type="OrthoDB" id="1787043at2"/>
<sequence length="216" mass="25554">MKKVAGFWIRFITGFVDITIITGISFIFAYLLFWDQNFVAWKYYLWGLLTIIEVLLLRLVIPFFTNQSLAQKLFKIEINFETKITSKKQHIKQIMLRESLLSLSWIAVFFVSILMIYPSFAQQLNTNFGQFYLSNQNLSLEKRIILSIVLLMSKITGFIFLINAVSILFNKKHSSFADRLAKTRIVYKYRQLSSFETFEIKPILSNWQTVEWKEEI</sequence>
<dbReference type="AlphaFoldDB" id="W5USS9"/>
<evidence type="ECO:0000313" key="7">
    <source>
        <dbReference type="EMBL" id="AHH45166.1"/>
    </source>
</evidence>
<evidence type="ECO:0000259" key="6">
    <source>
        <dbReference type="Pfam" id="PF06271"/>
    </source>
</evidence>
<feature type="transmembrane region" description="Helical" evidence="5">
    <location>
        <begin position="43"/>
        <end position="65"/>
    </location>
</feature>
<dbReference type="Proteomes" id="UP000019229">
    <property type="component" value="Chromosome"/>
</dbReference>
<keyword evidence="2 5" id="KW-0812">Transmembrane</keyword>
<feature type="transmembrane region" description="Helical" evidence="5">
    <location>
        <begin position="100"/>
        <end position="124"/>
    </location>
</feature>
<evidence type="ECO:0000313" key="8">
    <source>
        <dbReference type="Proteomes" id="UP000019229"/>
    </source>
</evidence>
<protein>
    <recommendedName>
        <fullName evidence="6">RDD domain-containing protein</fullName>
    </recommendedName>
</protein>
<evidence type="ECO:0000256" key="5">
    <source>
        <dbReference type="SAM" id="Phobius"/>
    </source>
</evidence>
<reference evidence="7 8" key="1">
    <citation type="journal article" date="2014" name="Genome Announc.">
        <title>Complete Genome Sequence of Mycoplasma bovoculi Strain M165/69T (ATCC 29104).</title>
        <authorList>
            <person name="Calcutt M.J."/>
            <person name="Foecking M.F."/>
        </authorList>
    </citation>
    <scope>NUCLEOTIDE SEQUENCE [LARGE SCALE GENOMIC DNA]</scope>
    <source>
        <strain evidence="7">M165/69</strain>
    </source>
</reference>
<evidence type="ECO:0000256" key="2">
    <source>
        <dbReference type="ARBA" id="ARBA00022692"/>
    </source>
</evidence>
<dbReference type="eggNOG" id="ENOG5032EWV">
    <property type="taxonomic scope" value="Bacteria"/>
</dbReference>
<keyword evidence="4 5" id="KW-0472">Membrane</keyword>
<dbReference type="HOGENOM" id="CLU_1183984_0_0_14"/>
<feature type="domain" description="RDD" evidence="6">
    <location>
        <begin position="4"/>
        <end position="182"/>
    </location>
</feature>
<evidence type="ECO:0000256" key="4">
    <source>
        <dbReference type="ARBA" id="ARBA00023136"/>
    </source>
</evidence>
<dbReference type="STRING" id="743966.MYB_00770"/>
<feature type="transmembrane region" description="Helical" evidence="5">
    <location>
        <begin position="7"/>
        <end position="31"/>
    </location>
</feature>
<keyword evidence="3 5" id="KW-1133">Transmembrane helix</keyword>
<gene>
    <name evidence="7" type="ORF">MYB_00770</name>
</gene>
<name>W5USS9_9BACT</name>
<feature type="transmembrane region" description="Helical" evidence="5">
    <location>
        <begin position="144"/>
        <end position="169"/>
    </location>
</feature>
<dbReference type="InterPro" id="IPR010432">
    <property type="entry name" value="RDD"/>
</dbReference>